<protein>
    <recommendedName>
        <fullName evidence="3">Transmembrane protein</fullName>
    </recommendedName>
</protein>
<sequence>MRDLQCETVDAEAGCFGGEFGVLGWGGLLGTYCWCLHGLFAFAGLLLLAEALFLFCVGGCGGCRLGGGCLGEGAAWKRRHQQTDRTECDRQ</sequence>
<geneLocation type="plasmid" evidence="2">
    <name>RCFBPv3_mp</name>
</geneLocation>
<keyword evidence="1" id="KW-0812">Transmembrane</keyword>
<proteinExistence type="predicted"/>
<keyword evidence="1" id="KW-0472">Membrane</keyword>
<evidence type="ECO:0000313" key="2">
    <source>
        <dbReference type="EMBL" id="CBJ53402.1"/>
    </source>
</evidence>
<accession>D8P3B6</accession>
<keyword evidence="2" id="KW-0614">Plasmid</keyword>
<gene>
    <name evidence="2" type="ORF">RCFBP_mp10615</name>
</gene>
<feature type="transmembrane region" description="Helical" evidence="1">
    <location>
        <begin position="29"/>
        <end position="55"/>
    </location>
</feature>
<reference evidence="2" key="1">
    <citation type="journal article" date="2010" name="BMC Genomics">
        <title>Genomes of three tomato pathogens within the Ralstonia solanacearum species complex reveal significant evolutionary divergence.</title>
        <authorList>
            <person name="Remenant B."/>
            <person name="Coupat-Goutaland B."/>
            <person name="Guidot A."/>
            <person name="Cellier G."/>
            <person name="Wicker E."/>
            <person name="Allen C."/>
            <person name="Fegan M."/>
            <person name="Pruvost O."/>
            <person name="Elbaz M."/>
            <person name="Calteau A."/>
            <person name="Salvignol G."/>
            <person name="Mornico D."/>
            <person name="Mangenot S."/>
            <person name="Barbe V."/>
            <person name="Medigue C."/>
            <person name="Prior P."/>
        </authorList>
    </citation>
    <scope>NUCLEOTIDE SEQUENCE [LARGE SCALE GENOMIC DNA]</scope>
    <source>
        <strain evidence="2">CFBP2957</strain>
        <plasmid evidence="2">RCFBPv3_mp</plasmid>
    </source>
</reference>
<keyword evidence="1" id="KW-1133">Transmembrane helix</keyword>
<name>D8P3B6_RALSL</name>
<dbReference type="EMBL" id="FP885907">
    <property type="protein sequence ID" value="CBJ53402.1"/>
    <property type="molecule type" value="Genomic_DNA"/>
</dbReference>
<evidence type="ECO:0000256" key="1">
    <source>
        <dbReference type="SAM" id="Phobius"/>
    </source>
</evidence>
<reference evidence="2" key="2">
    <citation type="submission" date="2010-02" db="EMBL/GenBank/DDBJ databases">
        <authorList>
            <person name="Genoscope - CEA"/>
        </authorList>
    </citation>
    <scope>NUCLEOTIDE SEQUENCE</scope>
    <source>
        <strain evidence="2">CFBP2957</strain>
        <plasmid evidence="2">RCFBPv3_mp</plasmid>
    </source>
</reference>
<dbReference type="AlphaFoldDB" id="D8P3B6"/>
<evidence type="ECO:0008006" key="3">
    <source>
        <dbReference type="Google" id="ProtNLM"/>
    </source>
</evidence>
<organism evidence="2">
    <name type="scientific">Ralstonia solanacearum CFBP2957</name>
    <dbReference type="NCBI Taxonomy" id="859656"/>
    <lineage>
        <taxon>Bacteria</taxon>
        <taxon>Pseudomonadati</taxon>
        <taxon>Pseudomonadota</taxon>
        <taxon>Betaproteobacteria</taxon>
        <taxon>Burkholderiales</taxon>
        <taxon>Burkholderiaceae</taxon>
        <taxon>Ralstonia</taxon>
        <taxon>Ralstonia solanacearum species complex</taxon>
    </lineage>
</organism>